<comment type="caution">
    <text evidence="5">The sequence shown here is derived from an EMBL/GenBank/DDBJ whole genome shotgun (WGS) entry which is preliminary data.</text>
</comment>
<feature type="active site" description="Proton donor" evidence="3">
    <location>
        <position position="386"/>
    </location>
</feature>
<dbReference type="AlphaFoldDB" id="A0A839SR88"/>
<evidence type="ECO:0000313" key="5">
    <source>
        <dbReference type="EMBL" id="MBB3064334.1"/>
    </source>
</evidence>
<reference evidence="5 6" key="1">
    <citation type="submission" date="2020-08" db="EMBL/GenBank/DDBJ databases">
        <title>Genomic Encyclopedia of Type Strains, Phase III (KMG-III): the genomes of soil and plant-associated and newly described type strains.</title>
        <authorList>
            <person name="Whitman W."/>
        </authorList>
    </citation>
    <scope>NUCLEOTIDE SEQUENCE [LARGE SCALE GENOMIC DNA]</scope>
    <source>
        <strain evidence="5 6">CECT 8803</strain>
    </source>
</reference>
<feature type="domain" description="Orn/DAP/Arg decarboxylase 2 N-terminal" evidence="4">
    <location>
        <begin position="54"/>
        <end position="322"/>
    </location>
</feature>
<keyword evidence="5" id="KW-0456">Lyase</keyword>
<evidence type="ECO:0000256" key="2">
    <source>
        <dbReference type="ARBA" id="ARBA00022898"/>
    </source>
</evidence>
<name>A0A839SR88_9PROT</name>
<accession>A0A839SR88</accession>
<dbReference type="EC" id="4.1.1.20" evidence="5"/>
<dbReference type="InterPro" id="IPR029066">
    <property type="entry name" value="PLP-binding_barrel"/>
</dbReference>
<dbReference type="RefSeq" id="WP_183415126.1">
    <property type="nucleotide sequence ID" value="NZ_JACHXA010000001.1"/>
</dbReference>
<dbReference type="InterPro" id="IPR009006">
    <property type="entry name" value="Ala_racemase/Decarboxylase_C"/>
</dbReference>
<sequence>MNGAETLARERIFSDRLTVDAKGMLCIGGASVGDLLQRFGSPLVVGVEETLLANFERIRDAFGTAWPGPSAILYSTKSNDTLAFRHLLSRAGAGGDCFGEGELRSTLDSGADPSRVALNGSDKTAELIDLALVHGVTINIDAADEVDLIVAAIARTGSSARVNIRLKVLPDELGPYMGGSTQRHGQGIASVRRAKWGLGPDAAQQIAARLQQTQGLELTGFSVHIGHLSNRPEAFASIATAFGATVRKICEKLDLRPSILDLGGGWAREREPEQRGVPIERVTVETQVKAACDALASALGPLADPVEGPVPELWVEPGRYICGNAQVLLATVGSVKEDCGFRWVNVDISTNNLMRIETGAFEYQTLPASRMHDLFTTAQEIVGRTCFRSVVGAGRLLPKLVRGDLVAILDAGMYAEVFATQFNSMPRPAAVLVGAKGEIELVRVRETLADVFAHHRVPGRLKWPEKE</sequence>
<dbReference type="PRINTS" id="PR01179">
    <property type="entry name" value="ODADCRBXLASE"/>
</dbReference>
<protein>
    <submittedName>
        <fullName evidence="5">Diaminopimelate decarboxylase</fullName>
        <ecNumber evidence="5">4.1.1.20</ecNumber>
    </submittedName>
</protein>
<dbReference type="SUPFAM" id="SSF51419">
    <property type="entry name" value="PLP-binding barrel"/>
    <property type="match status" value="1"/>
</dbReference>
<feature type="modified residue" description="N6-(pyridoxal phosphate)lysine" evidence="3">
    <location>
        <position position="77"/>
    </location>
</feature>
<gene>
    <name evidence="5" type="ORF">FHR98_000599</name>
</gene>
<dbReference type="PANTHER" id="PTHR43727">
    <property type="entry name" value="DIAMINOPIMELATE DECARBOXYLASE"/>
    <property type="match status" value="1"/>
</dbReference>
<dbReference type="InterPro" id="IPR022644">
    <property type="entry name" value="De-COase2_N"/>
</dbReference>
<comment type="cofactor">
    <cofactor evidence="1 3">
        <name>pyridoxal 5'-phosphate</name>
        <dbReference type="ChEBI" id="CHEBI:597326"/>
    </cofactor>
</comment>
<dbReference type="SUPFAM" id="SSF50621">
    <property type="entry name" value="Alanine racemase C-terminal domain-like"/>
    <property type="match status" value="1"/>
</dbReference>
<organism evidence="5 6">
    <name type="scientific">Limibacillus halophilus</name>
    <dbReference type="NCBI Taxonomy" id="1579333"/>
    <lineage>
        <taxon>Bacteria</taxon>
        <taxon>Pseudomonadati</taxon>
        <taxon>Pseudomonadota</taxon>
        <taxon>Alphaproteobacteria</taxon>
        <taxon>Rhodospirillales</taxon>
        <taxon>Rhodovibrionaceae</taxon>
        <taxon>Limibacillus</taxon>
    </lineage>
</organism>
<dbReference type="EMBL" id="JACHXA010000001">
    <property type="protein sequence ID" value="MBB3064334.1"/>
    <property type="molecule type" value="Genomic_DNA"/>
</dbReference>
<dbReference type="Gene3D" id="2.40.37.10">
    <property type="entry name" value="Lyase, Ornithine Decarboxylase, Chain A, domain 1"/>
    <property type="match status" value="1"/>
</dbReference>
<evidence type="ECO:0000259" key="4">
    <source>
        <dbReference type="Pfam" id="PF02784"/>
    </source>
</evidence>
<evidence type="ECO:0000256" key="3">
    <source>
        <dbReference type="PIRSR" id="PIRSR600183-50"/>
    </source>
</evidence>
<keyword evidence="6" id="KW-1185">Reference proteome</keyword>
<dbReference type="Proteomes" id="UP000581135">
    <property type="component" value="Unassembled WGS sequence"/>
</dbReference>
<dbReference type="InterPro" id="IPR000183">
    <property type="entry name" value="Orn/DAP/Arg_de-COase"/>
</dbReference>
<dbReference type="Gene3D" id="3.20.20.10">
    <property type="entry name" value="Alanine racemase"/>
    <property type="match status" value="1"/>
</dbReference>
<dbReference type="GO" id="GO:0009089">
    <property type="term" value="P:lysine biosynthetic process via diaminopimelate"/>
    <property type="evidence" value="ECO:0007669"/>
    <property type="project" value="TreeGrafter"/>
</dbReference>
<dbReference type="PANTHER" id="PTHR43727:SF2">
    <property type="entry name" value="GROUP IV DECARBOXYLASE"/>
    <property type="match status" value="1"/>
</dbReference>
<keyword evidence="2 3" id="KW-0663">Pyridoxal phosphate</keyword>
<evidence type="ECO:0000313" key="6">
    <source>
        <dbReference type="Proteomes" id="UP000581135"/>
    </source>
</evidence>
<evidence type="ECO:0000256" key="1">
    <source>
        <dbReference type="ARBA" id="ARBA00001933"/>
    </source>
</evidence>
<dbReference type="GO" id="GO:0008836">
    <property type="term" value="F:diaminopimelate decarboxylase activity"/>
    <property type="evidence" value="ECO:0007669"/>
    <property type="project" value="UniProtKB-EC"/>
</dbReference>
<proteinExistence type="predicted"/>
<dbReference type="Pfam" id="PF02784">
    <property type="entry name" value="Orn_Arg_deC_N"/>
    <property type="match status" value="1"/>
</dbReference>